<dbReference type="STRING" id="1805483.A0A177EI50"/>
<keyword evidence="9" id="KW-1185">Reference proteome</keyword>
<evidence type="ECO:0000256" key="5">
    <source>
        <dbReference type="ARBA" id="ARBA00023274"/>
    </source>
</evidence>
<name>A0A177EI50_9MICR</name>
<dbReference type="SMART" id="SM00363">
    <property type="entry name" value="S4"/>
    <property type="match status" value="1"/>
</dbReference>
<evidence type="ECO:0000259" key="7">
    <source>
        <dbReference type="SMART" id="SM00363"/>
    </source>
</evidence>
<evidence type="ECO:0000256" key="3">
    <source>
        <dbReference type="ARBA" id="ARBA00022884"/>
    </source>
</evidence>
<evidence type="ECO:0000256" key="6">
    <source>
        <dbReference type="PROSITE-ProRule" id="PRU00182"/>
    </source>
</evidence>
<evidence type="ECO:0000256" key="4">
    <source>
        <dbReference type="ARBA" id="ARBA00022980"/>
    </source>
</evidence>
<dbReference type="Gene3D" id="3.10.290.10">
    <property type="entry name" value="RNA-binding S4 domain"/>
    <property type="match status" value="1"/>
</dbReference>
<feature type="domain" description="RNA-binding S4" evidence="7">
    <location>
        <begin position="112"/>
        <end position="175"/>
    </location>
</feature>
<dbReference type="InterPro" id="IPR002942">
    <property type="entry name" value="S4_RNA-bd"/>
</dbReference>
<dbReference type="GeneID" id="93646478"/>
<evidence type="ECO:0000313" key="9">
    <source>
        <dbReference type="Proteomes" id="UP000185944"/>
    </source>
</evidence>
<keyword evidence="5" id="KW-0687">Ribonucleoprotein</keyword>
<dbReference type="GO" id="GO:0042274">
    <property type="term" value="P:ribosomal small subunit biogenesis"/>
    <property type="evidence" value="ECO:0007669"/>
    <property type="project" value="TreeGrafter"/>
</dbReference>
<dbReference type="PROSITE" id="PS50889">
    <property type="entry name" value="S4"/>
    <property type="match status" value="1"/>
</dbReference>
<dbReference type="VEuPathDB" id="MicrosporidiaDB:NEDG_00128"/>
<reference evidence="8 9" key="1">
    <citation type="submission" date="2016-02" db="EMBL/GenBank/DDBJ databases">
        <title>Discovery of a natural microsporidian pathogen with a broad tissue tropism in Caenorhabditis elegans.</title>
        <authorList>
            <person name="Luallen R.J."/>
            <person name="Reinke A.W."/>
            <person name="Tong L."/>
            <person name="Botts M.R."/>
            <person name="Felix M.-A."/>
            <person name="Troemel E.R."/>
        </authorList>
    </citation>
    <scope>NUCLEOTIDE SEQUENCE [LARGE SCALE GENOMIC DNA]</scope>
    <source>
        <strain evidence="8 9">JUm2807</strain>
    </source>
</reference>
<dbReference type="EMBL" id="LTDL01000014">
    <property type="protein sequence ID" value="OAG31653.1"/>
    <property type="molecule type" value="Genomic_DNA"/>
</dbReference>
<evidence type="ECO:0000313" key="8">
    <source>
        <dbReference type="EMBL" id="OAG31653.1"/>
    </source>
</evidence>
<dbReference type="PANTHER" id="PTHR11831:SF5">
    <property type="entry name" value="40S RIBOSOMAL PROTEIN S9"/>
    <property type="match status" value="1"/>
</dbReference>
<protein>
    <submittedName>
        <fullName evidence="8">Small subunit ribosomal protein S9e</fullName>
    </submittedName>
</protein>
<dbReference type="OrthoDB" id="1697570at2759"/>
<dbReference type="PANTHER" id="PTHR11831">
    <property type="entry name" value="30S 40S RIBOSOMAL PROTEIN"/>
    <property type="match status" value="1"/>
</dbReference>
<proteinExistence type="inferred from homology"/>
<dbReference type="GO" id="GO:0019843">
    <property type="term" value="F:rRNA binding"/>
    <property type="evidence" value="ECO:0007669"/>
    <property type="project" value="UniProtKB-KW"/>
</dbReference>
<keyword evidence="2 6" id="KW-0699">rRNA-binding</keyword>
<dbReference type="InterPro" id="IPR018079">
    <property type="entry name" value="Ribosomal_uS4_CS"/>
</dbReference>
<dbReference type="Pfam" id="PF01479">
    <property type="entry name" value="S4"/>
    <property type="match status" value="1"/>
</dbReference>
<dbReference type="SUPFAM" id="SSF55174">
    <property type="entry name" value="Alpha-L RNA-binding motif"/>
    <property type="match status" value="1"/>
</dbReference>
<keyword evidence="3 6" id="KW-0694">RNA-binding</keyword>
<sequence length="188" mass="21454">MANPRYSKRAGTPKRPFDKQRLVNEMKYVGVYGLKSKRELRVLEKMFHDLKKRARDLLIHTDEEYQITQGRALLRRLAKQGIIEEVDYQSKPKLIAAMEKVLDLEITVLLDRRLQTKVLSLGLAKSIHEARVLIIQRHIIVEGKIVNKPGFLVLARNEGCIELSPHSALAKGKLGRVAKKKARASAEE</sequence>
<dbReference type="InterPro" id="IPR036986">
    <property type="entry name" value="S4_RNA-bd_sf"/>
</dbReference>
<dbReference type="RefSeq" id="XP_067545254.1">
    <property type="nucleotide sequence ID" value="XM_067687546.1"/>
</dbReference>
<accession>A0A177EI50</accession>
<organism evidence="8 9">
    <name type="scientific">Nematocida displodere</name>
    <dbReference type="NCBI Taxonomy" id="1805483"/>
    <lineage>
        <taxon>Eukaryota</taxon>
        <taxon>Fungi</taxon>
        <taxon>Fungi incertae sedis</taxon>
        <taxon>Microsporidia</taxon>
        <taxon>Nematocida</taxon>
    </lineage>
</organism>
<dbReference type="AlphaFoldDB" id="A0A177EI50"/>
<dbReference type="GO" id="GO:0003735">
    <property type="term" value="F:structural constituent of ribosome"/>
    <property type="evidence" value="ECO:0007669"/>
    <property type="project" value="InterPro"/>
</dbReference>
<dbReference type="NCBIfam" id="TIGR01018">
    <property type="entry name" value="uS4_arch"/>
    <property type="match status" value="1"/>
</dbReference>
<dbReference type="InterPro" id="IPR022801">
    <property type="entry name" value="Ribosomal_uS4"/>
</dbReference>
<dbReference type="GO" id="GO:0006412">
    <property type="term" value="P:translation"/>
    <property type="evidence" value="ECO:0007669"/>
    <property type="project" value="InterPro"/>
</dbReference>
<dbReference type="Proteomes" id="UP000185944">
    <property type="component" value="Unassembled WGS sequence"/>
</dbReference>
<comment type="caution">
    <text evidence="8">The sequence shown here is derived from an EMBL/GenBank/DDBJ whole genome shotgun (WGS) entry which is preliminary data.</text>
</comment>
<dbReference type="GO" id="GO:0022627">
    <property type="term" value="C:cytosolic small ribosomal subunit"/>
    <property type="evidence" value="ECO:0007669"/>
    <property type="project" value="TreeGrafter"/>
</dbReference>
<dbReference type="PROSITE" id="PS00632">
    <property type="entry name" value="RIBOSOMAL_S4"/>
    <property type="match status" value="1"/>
</dbReference>
<comment type="similarity">
    <text evidence="1">Belongs to the universal ribosomal protein uS4 family.</text>
</comment>
<keyword evidence="4 8" id="KW-0689">Ribosomal protein</keyword>
<dbReference type="InterPro" id="IPR005710">
    <property type="entry name" value="Ribosomal_uS4_euk/arc"/>
</dbReference>
<dbReference type="CDD" id="cd00165">
    <property type="entry name" value="S4"/>
    <property type="match status" value="1"/>
</dbReference>
<gene>
    <name evidence="8" type="ORF">NEDG_00128</name>
</gene>
<evidence type="ECO:0000256" key="2">
    <source>
        <dbReference type="ARBA" id="ARBA00022730"/>
    </source>
</evidence>
<evidence type="ECO:0000256" key="1">
    <source>
        <dbReference type="ARBA" id="ARBA00007465"/>
    </source>
</evidence>